<proteinExistence type="predicted"/>
<dbReference type="Pfam" id="PF04748">
    <property type="entry name" value="Polysacc_deac_2"/>
    <property type="match status" value="1"/>
</dbReference>
<evidence type="ECO:0008006" key="4">
    <source>
        <dbReference type="Google" id="ProtNLM"/>
    </source>
</evidence>
<dbReference type="PANTHER" id="PTHR30105:SF2">
    <property type="entry name" value="DIVERGENT POLYSACCHARIDE DEACETYLASE SUPERFAMILY"/>
    <property type="match status" value="1"/>
</dbReference>
<evidence type="ECO:0000313" key="3">
    <source>
        <dbReference type="Proteomes" id="UP000310353"/>
    </source>
</evidence>
<evidence type="ECO:0000313" key="2">
    <source>
        <dbReference type="EMBL" id="TKX32704.1"/>
    </source>
</evidence>
<keyword evidence="3" id="KW-1185">Reference proteome</keyword>
<name>A0A4U7BUJ5_9BACT</name>
<accession>A0A4U7BUJ5</accession>
<gene>
    <name evidence="2" type="ORF">CQA76_01750</name>
</gene>
<protein>
    <recommendedName>
        <fullName evidence="4">Divergent polysaccharide deacetylase family protein</fullName>
    </recommendedName>
</protein>
<dbReference type="InterPro" id="IPR006837">
    <property type="entry name" value="Divergent_DAC"/>
</dbReference>
<keyword evidence="1" id="KW-1133">Transmembrane helix</keyword>
<dbReference type="EMBL" id="NXMA01000003">
    <property type="protein sequence ID" value="TKX32704.1"/>
    <property type="molecule type" value="Genomic_DNA"/>
</dbReference>
<keyword evidence="1" id="KW-0472">Membrane</keyword>
<feature type="transmembrane region" description="Helical" evidence="1">
    <location>
        <begin position="12"/>
        <end position="31"/>
    </location>
</feature>
<keyword evidence="1" id="KW-0812">Transmembrane</keyword>
<dbReference type="SUPFAM" id="SSF88713">
    <property type="entry name" value="Glycoside hydrolase/deacetylase"/>
    <property type="match status" value="1"/>
</dbReference>
<dbReference type="RefSeq" id="WP_137621732.1">
    <property type="nucleotide sequence ID" value="NZ_NXMA01000003.1"/>
</dbReference>
<sequence>MSKKKLVQIQRILIIVILFLLCIALALGILIKYQNSNTPEINNNVAIEQKKQDDSTLFYDDNSDNKQDEINVFDDSYIQEDNNHSLSILEQKAQLIDANLSFQDDKNITEQNISIVEQNITEQNTTSIVEQNITTEQNVSLIGLNDLNQSYDDVNLSFNHHEKNLTIYDPIQKEKTNKQPKLAIIIDDMSSMSQVKGLKALNLKLNPSFFPPDKNHPNTPKLASNFNFYMVHLPLAAIHYNKPELDTLNPSDSKERIFKKIAQIKKDFKNLKYINNHTGSLFTSNEKAMRKLYEALKNQNLLFVDSKTIGNSKALKVSKEMGMIYIQRDVFLDNEDNVAYVKKQLLSAVRLAQKKGFAIAIGHPRKNTLKALQESKDLLNKVELVYLSEIYGR</sequence>
<organism evidence="2 3">
    <name type="scientific">Campylobacter aviculae</name>
    <dbReference type="NCBI Taxonomy" id="2510190"/>
    <lineage>
        <taxon>Bacteria</taxon>
        <taxon>Pseudomonadati</taxon>
        <taxon>Campylobacterota</taxon>
        <taxon>Epsilonproteobacteria</taxon>
        <taxon>Campylobacterales</taxon>
        <taxon>Campylobacteraceae</taxon>
        <taxon>Campylobacter</taxon>
    </lineage>
</organism>
<dbReference type="InterPro" id="IPR011330">
    <property type="entry name" value="Glyco_hydro/deAcase_b/a-brl"/>
</dbReference>
<dbReference type="CDD" id="cd10936">
    <property type="entry name" value="CE4_DAC2"/>
    <property type="match status" value="1"/>
</dbReference>
<dbReference type="PANTHER" id="PTHR30105">
    <property type="entry name" value="UNCHARACTERIZED YIBQ-RELATED"/>
    <property type="match status" value="1"/>
</dbReference>
<dbReference type="GO" id="GO:0005975">
    <property type="term" value="P:carbohydrate metabolic process"/>
    <property type="evidence" value="ECO:0007669"/>
    <property type="project" value="InterPro"/>
</dbReference>
<comment type="caution">
    <text evidence="2">The sequence shown here is derived from an EMBL/GenBank/DDBJ whole genome shotgun (WGS) entry which is preliminary data.</text>
</comment>
<evidence type="ECO:0000256" key="1">
    <source>
        <dbReference type="SAM" id="Phobius"/>
    </source>
</evidence>
<reference evidence="2 3" key="1">
    <citation type="submission" date="2018-05" db="EMBL/GenBank/DDBJ databases">
        <title>Novel Campyloabacter and Helicobacter Species and Strains.</title>
        <authorList>
            <person name="Mannion A.J."/>
            <person name="Shen Z."/>
            <person name="Fox J.G."/>
        </authorList>
    </citation>
    <scope>NUCLEOTIDE SEQUENCE [LARGE SCALE GENOMIC DNA]</scope>
    <source>
        <strain evidence="3">MIT17-670</strain>
    </source>
</reference>
<dbReference type="Gene3D" id="3.20.20.370">
    <property type="entry name" value="Glycoside hydrolase/deacetylase"/>
    <property type="match status" value="1"/>
</dbReference>
<dbReference type="OrthoDB" id="9784811at2"/>
<dbReference type="Proteomes" id="UP000310353">
    <property type="component" value="Unassembled WGS sequence"/>
</dbReference>
<dbReference type="AlphaFoldDB" id="A0A4U7BUJ5"/>